<reference evidence="1 2" key="1">
    <citation type="submission" date="2023-07" db="EMBL/GenBank/DDBJ databases">
        <title>Sorghum-associated microbial communities from plants grown in Nebraska, USA.</title>
        <authorList>
            <person name="Schachtman D."/>
        </authorList>
    </citation>
    <scope>NUCLEOTIDE SEQUENCE [LARGE SCALE GENOMIC DNA]</scope>
    <source>
        <strain evidence="1 2">3262</strain>
    </source>
</reference>
<dbReference type="Proteomes" id="UP001247620">
    <property type="component" value="Unassembled WGS sequence"/>
</dbReference>
<evidence type="ECO:0000313" key="1">
    <source>
        <dbReference type="EMBL" id="MDR6942755.1"/>
    </source>
</evidence>
<name>A0ABU1TC32_9SPHI</name>
<dbReference type="EMBL" id="JAVDUU010000002">
    <property type="protein sequence ID" value="MDR6942755.1"/>
    <property type="molecule type" value="Genomic_DNA"/>
</dbReference>
<evidence type="ECO:0000313" key="2">
    <source>
        <dbReference type="Proteomes" id="UP001247620"/>
    </source>
</evidence>
<organism evidence="1 2">
    <name type="scientific">Mucilaginibacter pocheonensis</name>
    <dbReference type="NCBI Taxonomy" id="398050"/>
    <lineage>
        <taxon>Bacteria</taxon>
        <taxon>Pseudomonadati</taxon>
        <taxon>Bacteroidota</taxon>
        <taxon>Sphingobacteriia</taxon>
        <taxon>Sphingobacteriales</taxon>
        <taxon>Sphingobacteriaceae</taxon>
        <taxon>Mucilaginibacter</taxon>
    </lineage>
</organism>
<dbReference type="RefSeq" id="WP_310096260.1">
    <property type="nucleotide sequence ID" value="NZ_JAVDUU010000002.1"/>
</dbReference>
<comment type="caution">
    <text evidence="1">The sequence shown here is derived from an EMBL/GenBank/DDBJ whole genome shotgun (WGS) entry which is preliminary data.</text>
</comment>
<keyword evidence="2" id="KW-1185">Reference proteome</keyword>
<accession>A0ABU1TC32</accession>
<protein>
    <submittedName>
        <fullName evidence="1">Uncharacterized protein</fullName>
    </submittedName>
</protein>
<sequence length="137" mass="16253">MESLLPISSRSLQYYVIAKRWSSDLEFFRLESSFLHQLLDRCISRLQDEAHLQKLVEARKDLQEIKQLSVDDLLLRQITQLELMAEDVIPEDVDALAAVQVKLEYYMSELNRSFRTVKQKIFRLVLDSRHNDRLFPN</sequence>
<proteinExistence type="predicted"/>
<gene>
    <name evidence="1" type="ORF">J2W55_002597</name>
</gene>